<dbReference type="OrthoDB" id="2560085at2759"/>
<dbReference type="STRING" id="1314674.A0A0D7BTZ6"/>
<dbReference type="AlphaFoldDB" id="A0A0D7BTZ6"/>
<dbReference type="Proteomes" id="UP000054007">
    <property type="component" value="Unassembled WGS sequence"/>
</dbReference>
<feature type="transmembrane region" description="Helical" evidence="1">
    <location>
        <begin position="162"/>
        <end position="187"/>
    </location>
</feature>
<gene>
    <name evidence="2" type="ORF">CYLTODRAFT_448602</name>
</gene>
<feature type="transmembrane region" description="Helical" evidence="1">
    <location>
        <begin position="63"/>
        <end position="88"/>
    </location>
</feature>
<evidence type="ECO:0000313" key="2">
    <source>
        <dbReference type="EMBL" id="KIY74008.1"/>
    </source>
</evidence>
<dbReference type="EMBL" id="KN880433">
    <property type="protein sequence ID" value="KIY74008.1"/>
    <property type="molecule type" value="Genomic_DNA"/>
</dbReference>
<accession>A0A0D7BTZ6</accession>
<keyword evidence="1" id="KW-0812">Transmembrane</keyword>
<protein>
    <submittedName>
        <fullName evidence="2">Uncharacterized protein</fullName>
    </submittedName>
</protein>
<proteinExistence type="predicted"/>
<reference evidence="2 3" key="1">
    <citation type="journal article" date="2015" name="Fungal Genet. Biol.">
        <title>Evolution of novel wood decay mechanisms in Agaricales revealed by the genome sequences of Fistulina hepatica and Cylindrobasidium torrendii.</title>
        <authorList>
            <person name="Floudas D."/>
            <person name="Held B.W."/>
            <person name="Riley R."/>
            <person name="Nagy L.G."/>
            <person name="Koehler G."/>
            <person name="Ransdell A.S."/>
            <person name="Younus H."/>
            <person name="Chow J."/>
            <person name="Chiniquy J."/>
            <person name="Lipzen A."/>
            <person name="Tritt A."/>
            <person name="Sun H."/>
            <person name="Haridas S."/>
            <person name="LaButti K."/>
            <person name="Ohm R.A."/>
            <person name="Kues U."/>
            <person name="Blanchette R.A."/>
            <person name="Grigoriev I.V."/>
            <person name="Minto R.E."/>
            <person name="Hibbett D.S."/>
        </authorList>
    </citation>
    <scope>NUCLEOTIDE SEQUENCE [LARGE SCALE GENOMIC DNA]</scope>
    <source>
        <strain evidence="2 3">FP15055 ss-10</strain>
    </source>
</reference>
<feature type="transmembrane region" description="Helical" evidence="1">
    <location>
        <begin position="12"/>
        <end position="33"/>
    </location>
</feature>
<feature type="transmembrane region" description="Helical" evidence="1">
    <location>
        <begin position="100"/>
        <end position="119"/>
    </location>
</feature>
<organism evidence="2 3">
    <name type="scientific">Cylindrobasidium torrendii FP15055 ss-10</name>
    <dbReference type="NCBI Taxonomy" id="1314674"/>
    <lineage>
        <taxon>Eukaryota</taxon>
        <taxon>Fungi</taxon>
        <taxon>Dikarya</taxon>
        <taxon>Basidiomycota</taxon>
        <taxon>Agaricomycotina</taxon>
        <taxon>Agaricomycetes</taxon>
        <taxon>Agaricomycetidae</taxon>
        <taxon>Agaricales</taxon>
        <taxon>Marasmiineae</taxon>
        <taxon>Physalacriaceae</taxon>
        <taxon>Cylindrobasidium</taxon>
    </lineage>
</organism>
<name>A0A0D7BTZ6_9AGAR</name>
<evidence type="ECO:0000256" key="1">
    <source>
        <dbReference type="SAM" id="Phobius"/>
    </source>
</evidence>
<sequence length="206" mass="22581">MVRAPLFFPRLASHFMAFAWGAIALSIGLEAVVYQNQLKSSLRAAVAPMGITLRLVANNLVHRAIACEVFCVLTFIVGLAAFVGVFLNKFNTRKSLQVQTYLFAFLTVALFATCIPVSHSVRTRSVEVYAWTADGTPVSDEDLAATIAKLGVNPQYKHMPDLLYFGIMPWFAFLFDLTSTVVSYLAIKKVGPSTYTSSNAQMAQIA</sequence>
<keyword evidence="3" id="KW-1185">Reference proteome</keyword>
<keyword evidence="1" id="KW-0472">Membrane</keyword>
<keyword evidence="1" id="KW-1133">Transmembrane helix</keyword>
<evidence type="ECO:0000313" key="3">
    <source>
        <dbReference type="Proteomes" id="UP000054007"/>
    </source>
</evidence>